<dbReference type="Pfam" id="PF02397">
    <property type="entry name" value="Bac_transf"/>
    <property type="match status" value="1"/>
</dbReference>
<reference evidence="10 11" key="1">
    <citation type="submission" date="2016-03" db="EMBL/GenBank/DDBJ databases">
        <title>Pediococcus and Lactobacillus from brewery environment - whole genome sequencing and assembly.</title>
        <authorList>
            <person name="Behr J."/>
            <person name="Geissler A.J."/>
            <person name="Vogel R.F."/>
        </authorList>
    </citation>
    <scope>NUCLEOTIDE SEQUENCE [LARGE SCALE GENOMIC DNA]</scope>
    <source>
        <strain evidence="10 11">TMW 1.1989</strain>
    </source>
</reference>
<dbReference type="PANTHER" id="PTHR30576:SF4">
    <property type="entry name" value="UNDECAPRENYL-PHOSPHATE GALACTOSE PHOSPHOTRANSFERASE"/>
    <property type="match status" value="1"/>
</dbReference>
<accession>A0A192H697</accession>
<dbReference type="GO" id="GO:0005886">
    <property type="term" value="C:plasma membrane"/>
    <property type="evidence" value="ECO:0007669"/>
    <property type="project" value="UniProtKB-SubCell"/>
</dbReference>
<dbReference type="GO" id="GO:0016780">
    <property type="term" value="F:phosphotransferase activity, for other substituted phosphate groups"/>
    <property type="evidence" value="ECO:0007669"/>
    <property type="project" value="TreeGrafter"/>
</dbReference>
<proteinExistence type="inferred from homology"/>
<sequence>MTTNNRKESQVYQFSKRGLDIILAGGGLVVGLPLILIISAFSKISDPRSPVFFSHVRQGKNQRGFNVYKFRTMICNAEQTLKQDEKLYAEFIRNGHKFPEGKDPRITRLGRFLRKTSLDELPQLFNVLKGDMSVVGPRPITSEELKHYGNKTALLLAVRPGLTGYWQVNGRSDVQYPERCELELFYVRHRSMPFDLKIIGQTALTVVTRKGAH</sequence>
<keyword evidence="7 8" id="KW-0472">Membrane</keyword>
<keyword evidence="4" id="KW-0808">Transferase</keyword>
<evidence type="ECO:0000259" key="9">
    <source>
        <dbReference type="Pfam" id="PF02397"/>
    </source>
</evidence>
<dbReference type="PANTHER" id="PTHR30576">
    <property type="entry name" value="COLANIC BIOSYNTHESIS UDP-GLUCOSE LIPID CARRIER TRANSFERASE"/>
    <property type="match status" value="1"/>
</dbReference>
<evidence type="ECO:0000256" key="6">
    <source>
        <dbReference type="ARBA" id="ARBA00022989"/>
    </source>
</evidence>
<feature type="domain" description="Bacterial sugar transferase" evidence="9">
    <location>
        <begin position="16"/>
        <end position="207"/>
    </location>
</feature>
<protein>
    <submittedName>
        <fullName evidence="10">Multidrug MFS transporter</fullName>
    </submittedName>
</protein>
<dbReference type="InterPro" id="IPR003362">
    <property type="entry name" value="Bact_transf"/>
</dbReference>
<dbReference type="KEGG" id="lbt:AYR52_09680"/>
<evidence type="ECO:0000256" key="4">
    <source>
        <dbReference type="ARBA" id="ARBA00022679"/>
    </source>
</evidence>
<evidence type="ECO:0000256" key="3">
    <source>
        <dbReference type="ARBA" id="ARBA00022475"/>
    </source>
</evidence>
<dbReference type="AlphaFoldDB" id="A0A192H697"/>
<evidence type="ECO:0000313" key="10">
    <source>
        <dbReference type="EMBL" id="ANK63516.1"/>
    </source>
</evidence>
<keyword evidence="5 8" id="KW-0812">Transmembrane</keyword>
<evidence type="ECO:0000313" key="11">
    <source>
        <dbReference type="Proteomes" id="UP000078582"/>
    </source>
</evidence>
<gene>
    <name evidence="10" type="ORF">AYR53_03570</name>
</gene>
<organism evidence="10 11">
    <name type="scientific">Loigolactobacillus backii</name>
    <dbReference type="NCBI Taxonomy" id="375175"/>
    <lineage>
        <taxon>Bacteria</taxon>
        <taxon>Bacillati</taxon>
        <taxon>Bacillota</taxon>
        <taxon>Bacilli</taxon>
        <taxon>Lactobacillales</taxon>
        <taxon>Lactobacillaceae</taxon>
        <taxon>Loigolactobacillus</taxon>
    </lineage>
</organism>
<dbReference type="EMBL" id="CP014873">
    <property type="protein sequence ID" value="ANK63516.1"/>
    <property type="molecule type" value="Genomic_DNA"/>
</dbReference>
<evidence type="ECO:0000256" key="1">
    <source>
        <dbReference type="ARBA" id="ARBA00004236"/>
    </source>
</evidence>
<dbReference type="STRING" id="375175.AYR53_03570"/>
<keyword evidence="6 8" id="KW-1133">Transmembrane helix</keyword>
<name>A0A192H697_9LACO</name>
<comment type="similarity">
    <text evidence="2">Belongs to the bacterial sugar transferase family.</text>
</comment>
<evidence type="ECO:0000256" key="5">
    <source>
        <dbReference type="ARBA" id="ARBA00022692"/>
    </source>
</evidence>
<comment type="subcellular location">
    <subcellularLocation>
        <location evidence="1">Cell membrane</location>
    </subcellularLocation>
</comment>
<evidence type="ECO:0000256" key="8">
    <source>
        <dbReference type="SAM" id="Phobius"/>
    </source>
</evidence>
<feature type="transmembrane region" description="Helical" evidence="8">
    <location>
        <begin position="21"/>
        <end position="41"/>
    </location>
</feature>
<dbReference type="Proteomes" id="UP000078582">
    <property type="component" value="Chromosome"/>
</dbReference>
<keyword evidence="11" id="KW-1185">Reference proteome</keyword>
<evidence type="ECO:0000256" key="7">
    <source>
        <dbReference type="ARBA" id="ARBA00023136"/>
    </source>
</evidence>
<evidence type="ECO:0000256" key="2">
    <source>
        <dbReference type="ARBA" id="ARBA00006464"/>
    </source>
</evidence>
<keyword evidence="3" id="KW-1003">Cell membrane</keyword>